<feature type="compositionally biased region" description="Low complexity" evidence="1">
    <location>
        <begin position="1"/>
        <end position="14"/>
    </location>
</feature>
<accession>M5BS16</accession>
<dbReference type="AlphaFoldDB" id="M5BS16"/>
<dbReference type="HOGENOM" id="CLU_2499438_0_0_1"/>
<proteinExistence type="predicted"/>
<evidence type="ECO:0000313" key="3">
    <source>
        <dbReference type="Proteomes" id="UP000012065"/>
    </source>
</evidence>
<feature type="region of interest" description="Disordered" evidence="1">
    <location>
        <begin position="1"/>
        <end position="49"/>
    </location>
</feature>
<organism evidence="2 3">
    <name type="scientific">Thanatephorus cucumeris (strain AG1-IB / isolate 7/3/14)</name>
    <name type="common">Lettuce bottom rot fungus</name>
    <name type="synonym">Rhizoctonia solani</name>
    <dbReference type="NCBI Taxonomy" id="1108050"/>
    <lineage>
        <taxon>Eukaryota</taxon>
        <taxon>Fungi</taxon>
        <taxon>Dikarya</taxon>
        <taxon>Basidiomycota</taxon>
        <taxon>Agaricomycotina</taxon>
        <taxon>Agaricomycetes</taxon>
        <taxon>Cantharellales</taxon>
        <taxon>Ceratobasidiaceae</taxon>
        <taxon>Rhizoctonia</taxon>
        <taxon>Rhizoctonia solani AG-1</taxon>
    </lineage>
</organism>
<sequence>MNPVDSSAVPSVAASEKDAEQLTLNGEQYDDSTKEKIEEPASLQAAGPTACSVGQVGDDDFVEGGFEGWKVILGCALIAGPTVGWK</sequence>
<reference evidence="2 3" key="1">
    <citation type="journal article" date="2013" name="J. Biotechnol.">
        <title>Establishment and interpretation of the genome sequence of the phytopathogenic fungus Rhizoctonia solani AG1-IB isolate 7/3/14.</title>
        <authorList>
            <person name="Wibberg D.W."/>
            <person name="Jelonek L.J."/>
            <person name="Rupp O.R."/>
            <person name="Hennig M.H."/>
            <person name="Eikmeyer F.E."/>
            <person name="Goesmann A.G."/>
            <person name="Hartmann A.H."/>
            <person name="Borriss R.B."/>
            <person name="Grosch R.G."/>
            <person name="Puehler A.P."/>
            <person name="Schlueter A.S."/>
        </authorList>
    </citation>
    <scope>NUCLEOTIDE SEQUENCE [LARGE SCALE GENOMIC DNA]</scope>
    <source>
        <strain evidence="3">AG1-IB / isolate 7/3/14</strain>
    </source>
</reference>
<gene>
    <name evidence="2" type="ORF">BN14_04015</name>
</gene>
<name>M5BS16_THACB</name>
<evidence type="ECO:0000313" key="2">
    <source>
        <dbReference type="EMBL" id="CCO29991.1"/>
    </source>
</evidence>
<protein>
    <submittedName>
        <fullName evidence="2">Uncharacterized protein</fullName>
    </submittedName>
</protein>
<evidence type="ECO:0000256" key="1">
    <source>
        <dbReference type="SAM" id="MobiDB-lite"/>
    </source>
</evidence>
<dbReference type="EMBL" id="CAOJ01005762">
    <property type="protein sequence ID" value="CCO29991.1"/>
    <property type="molecule type" value="Genomic_DNA"/>
</dbReference>
<comment type="caution">
    <text evidence="2">The sequence shown here is derived from an EMBL/GenBank/DDBJ whole genome shotgun (WGS) entry which is preliminary data.</text>
</comment>
<dbReference type="Proteomes" id="UP000012065">
    <property type="component" value="Unassembled WGS sequence"/>
</dbReference>